<evidence type="ECO:0000256" key="5">
    <source>
        <dbReference type="ARBA" id="ARBA00022792"/>
    </source>
</evidence>
<reference evidence="10" key="4">
    <citation type="journal article" date="2015" name="G3 (Bethesda)">
        <title>Genome sequences of three phytopathogenic species of the Magnaporthaceae family of fungi.</title>
        <authorList>
            <person name="Okagaki L.H."/>
            <person name="Nunes C.C."/>
            <person name="Sailsbery J."/>
            <person name="Clay B."/>
            <person name="Brown D."/>
            <person name="John T."/>
            <person name="Oh Y."/>
            <person name="Young N."/>
            <person name="Fitzgerald M."/>
            <person name="Haas B.J."/>
            <person name="Zeng Q."/>
            <person name="Young S."/>
            <person name="Adiconis X."/>
            <person name="Fan L."/>
            <person name="Levin J.Z."/>
            <person name="Mitchell T.K."/>
            <person name="Okubara P.A."/>
            <person name="Farman M.L."/>
            <person name="Kohn L.M."/>
            <person name="Birren B."/>
            <person name="Ma L.-J."/>
            <person name="Dean R.A."/>
        </authorList>
    </citation>
    <scope>NUCLEOTIDE SEQUENCE</scope>
    <source>
        <strain evidence="10">R3-111a-1</strain>
    </source>
</reference>
<dbReference type="AlphaFoldDB" id="J3PJH1"/>
<evidence type="ECO:0000256" key="8">
    <source>
        <dbReference type="ARBA" id="ARBA00023136"/>
    </source>
</evidence>
<dbReference type="VEuPathDB" id="FungiDB:GGTG_13653"/>
<evidence type="ECO:0000256" key="7">
    <source>
        <dbReference type="ARBA" id="ARBA00023128"/>
    </source>
</evidence>
<keyword evidence="4" id="KW-0679">Respiratory chain</keyword>
<dbReference type="EnsemblFungi" id="EJT68776">
    <property type="protein sequence ID" value="EJT68776"/>
    <property type="gene ID" value="GGTG_13653"/>
</dbReference>
<dbReference type="EMBL" id="GL385422">
    <property type="protein sequence ID" value="EJT68776.1"/>
    <property type="molecule type" value="Genomic_DNA"/>
</dbReference>
<dbReference type="RefSeq" id="XP_009229834.1">
    <property type="nucleotide sequence ID" value="XM_009231570.1"/>
</dbReference>
<reference evidence="11" key="1">
    <citation type="submission" date="2010-07" db="EMBL/GenBank/DDBJ databases">
        <title>The genome sequence of Gaeumannomyces graminis var. tritici strain R3-111a-1.</title>
        <authorList>
            <consortium name="The Broad Institute Genome Sequencing Platform"/>
            <person name="Ma L.-J."/>
            <person name="Dead R."/>
            <person name="Young S."/>
            <person name="Zeng Q."/>
            <person name="Koehrsen M."/>
            <person name="Alvarado L."/>
            <person name="Berlin A."/>
            <person name="Chapman S.B."/>
            <person name="Chen Z."/>
            <person name="Freedman E."/>
            <person name="Gellesch M."/>
            <person name="Goldberg J."/>
            <person name="Griggs A."/>
            <person name="Gujja S."/>
            <person name="Heilman E.R."/>
            <person name="Heiman D."/>
            <person name="Hepburn T."/>
            <person name="Howarth C."/>
            <person name="Jen D."/>
            <person name="Larson L."/>
            <person name="Mehta T."/>
            <person name="Neiman D."/>
            <person name="Pearson M."/>
            <person name="Roberts A."/>
            <person name="Saif S."/>
            <person name="Shea T."/>
            <person name="Shenoy N."/>
            <person name="Sisk P."/>
            <person name="Stolte C."/>
            <person name="Sykes S."/>
            <person name="Walk T."/>
            <person name="White J."/>
            <person name="Yandava C."/>
            <person name="Haas B."/>
            <person name="Nusbaum C."/>
            <person name="Birren B."/>
        </authorList>
    </citation>
    <scope>NUCLEOTIDE SEQUENCE [LARGE SCALE GENOMIC DNA]</scope>
    <source>
        <strain evidence="11">R3-111a-1</strain>
    </source>
</reference>
<dbReference type="GeneID" id="20354111"/>
<comment type="similarity">
    <text evidence="2">Belongs to the complex I NDUFA5 subunit family.</text>
</comment>
<evidence type="ECO:0000256" key="6">
    <source>
        <dbReference type="ARBA" id="ARBA00022982"/>
    </source>
</evidence>
<keyword evidence="6" id="KW-0249">Electron transport</keyword>
<gene>
    <name evidence="10" type="primary">20354111</name>
    <name evidence="9" type="ORF">GGTG_13653</name>
</gene>
<evidence type="ECO:0008006" key="12">
    <source>
        <dbReference type="Google" id="ProtNLM"/>
    </source>
</evidence>
<proteinExistence type="inferred from homology"/>
<dbReference type="OrthoDB" id="286811at2759"/>
<dbReference type="Pfam" id="PF04716">
    <property type="entry name" value="ETC_C1_NDUFA5"/>
    <property type="match status" value="1"/>
</dbReference>
<dbReference type="Proteomes" id="UP000006039">
    <property type="component" value="Unassembled WGS sequence"/>
</dbReference>
<dbReference type="InterPro" id="IPR006806">
    <property type="entry name" value="NDUFA5"/>
</dbReference>
<dbReference type="GO" id="GO:0005743">
    <property type="term" value="C:mitochondrial inner membrane"/>
    <property type="evidence" value="ECO:0007669"/>
    <property type="project" value="UniProtKB-SubCell"/>
</dbReference>
<evidence type="ECO:0000313" key="11">
    <source>
        <dbReference type="Proteomes" id="UP000006039"/>
    </source>
</evidence>
<dbReference type="STRING" id="644352.J3PJH1"/>
<evidence type="ECO:0000313" key="10">
    <source>
        <dbReference type="EnsemblFungi" id="EJT68776"/>
    </source>
</evidence>
<keyword evidence="5" id="KW-0999">Mitochondrion inner membrane</keyword>
<organism evidence="9">
    <name type="scientific">Gaeumannomyces tritici (strain R3-111a-1)</name>
    <name type="common">Wheat and barley take-all root rot fungus</name>
    <name type="synonym">Gaeumannomyces graminis var. tritici</name>
    <dbReference type="NCBI Taxonomy" id="644352"/>
    <lineage>
        <taxon>Eukaryota</taxon>
        <taxon>Fungi</taxon>
        <taxon>Dikarya</taxon>
        <taxon>Ascomycota</taxon>
        <taxon>Pezizomycotina</taxon>
        <taxon>Sordariomycetes</taxon>
        <taxon>Sordariomycetidae</taxon>
        <taxon>Magnaporthales</taxon>
        <taxon>Magnaporthaceae</taxon>
        <taxon>Gaeumannomyces</taxon>
    </lineage>
</organism>
<name>J3PJH1_GAET3</name>
<evidence type="ECO:0000256" key="4">
    <source>
        <dbReference type="ARBA" id="ARBA00022660"/>
    </source>
</evidence>
<reference evidence="9" key="2">
    <citation type="submission" date="2010-07" db="EMBL/GenBank/DDBJ databases">
        <authorList>
            <consortium name="The Broad Institute Genome Sequencing Platform"/>
            <consortium name="Broad Institute Genome Sequencing Center for Infectious Disease"/>
            <person name="Ma L.-J."/>
            <person name="Dead R."/>
            <person name="Young S."/>
            <person name="Zeng Q."/>
            <person name="Koehrsen M."/>
            <person name="Alvarado L."/>
            <person name="Berlin A."/>
            <person name="Chapman S.B."/>
            <person name="Chen Z."/>
            <person name="Freedman E."/>
            <person name="Gellesch M."/>
            <person name="Goldberg J."/>
            <person name="Griggs A."/>
            <person name="Gujja S."/>
            <person name="Heilman E.R."/>
            <person name="Heiman D."/>
            <person name="Hepburn T."/>
            <person name="Howarth C."/>
            <person name="Jen D."/>
            <person name="Larson L."/>
            <person name="Mehta T."/>
            <person name="Neiman D."/>
            <person name="Pearson M."/>
            <person name="Roberts A."/>
            <person name="Saif S."/>
            <person name="Shea T."/>
            <person name="Shenoy N."/>
            <person name="Sisk P."/>
            <person name="Stolte C."/>
            <person name="Sykes S."/>
            <person name="Walk T."/>
            <person name="White J."/>
            <person name="Yandava C."/>
            <person name="Haas B."/>
            <person name="Nusbaum C."/>
            <person name="Birren B."/>
        </authorList>
    </citation>
    <scope>NUCLEOTIDE SEQUENCE</scope>
    <source>
        <strain evidence="9">R3-111a-1</strain>
    </source>
</reference>
<dbReference type="HOGENOM" id="CLU_084284_0_0_1"/>
<keyword evidence="11" id="KW-1185">Reference proteome</keyword>
<evidence type="ECO:0000256" key="2">
    <source>
        <dbReference type="ARBA" id="ARBA00010261"/>
    </source>
</evidence>
<reference evidence="9" key="3">
    <citation type="submission" date="2010-09" db="EMBL/GenBank/DDBJ databases">
        <title>Annotation of Gaeumannomyces graminis var. tritici R3-111a-1.</title>
        <authorList>
            <consortium name="The Broad Institute Genome Sequencing Platform"/>
            <person name="Ma L.-J."/>
            <person name="Dead R."/>
            <person name="Young S.K."/>
            <person name="Zeng Q."/>
            <person name="Gargeya S."/>
            <person name="Fitzgerald M."/>
            <person name="Haas B."/>
            <person name="Abouelleil A."/>
            <person name="Alvarado L."/>
            <person name="Arachchi H.M."/>
            <person name="Berlin A."/>
            <person name="Brown A."/>
            <person name="Chapman S.B."/>
            <person name="Chen Z."/>
            <person name="Dunbar C."/>
            <person name="Freedman E."/>
            <person name="Gearin G."/>
            <person name="Gellesch M."/>
            <person name="Goldberg J."/>
            <person name="Griggs A."/>
            <person name="Gujja S."/>
            <person name="Heiman D."/>
            <person name="Howarth C."/>
            <person name="Larson L."/>
            <person name="Lui A."/>
            <person name="MacDonald P.J.P."/>
            <person name="Mehta T."/>
            <person name="Montmayeur A."/>
            <person name="Murphy C."/>
            <person name="Neiman D."/>
            <person name="Pearson M."/>
            <person name="Priest M."/>
            <person name="Roberts A."/>
            <person name="Saif S."/>
            <person name="Shea T."/>
            <person name="Shenoy N."/>
            <person name="Sisk P."/>
            <person name="Stolte C."/>
            <person name="Sykes S."/>
            <person name="Yandava C."/>
            <person name="Wortman J."/>
            <person name="Nusbaum C."/>
            <person name="Birren B."/>
        </authorList>
    </citation>
    <scope>NUCLEOTIDE SEQUENCE</scope>
    <source>
        <strain evidence="9">R3-111a-1</strain>
    </source>
</reference>
<evidence type="ECO:0000256" key="1">
    <source>
        <dbReference type="ARBA" id="ARBA00004443"/>
    </source>
</evidence>
<keyword evidence="3" id="KW-0813">Transport</keyword>
<accession>J3PJH1</accession>
<dbReference type="eggNOG" id="ENOG502S4WS">
    <property type="taxonomic scope" value="Eukaryota"/>
</dbReference>
<dbReference type="PANTHER" id="PTHR12653">
    <property type="entry name" value="NADH-UBIQUINONE OXIDOREDUCTASE 13 KD-B SUBUNIT"/>
    <property type="match status" value="1"/>
</dbReference>
<protein>
    <recommendedName>
        <fullName evidence="12">NADH-ubiquinone oxidoreductase 29.9 kDa subunit</fullName>
    </recommendedName>
</protein>
<evidence type="ECO:0000313" key="9">
    <source>
        <dbReference type="EMBL" id="EJT68776.1"/>
    </source>
</evidence>
<keyword evidence="7" id="KW-0496">Mitochondrion</keyword>
<evidence type="ECO:0000256" key="3">
    <source>
        <dbReference type="ARBA" id="ARBA00022448"/>
    </source>
</evidence>
<sequence length="244" mass="27342">MRRTIQRLASVKPVRYLEPGTPTGLTGLRTHASPRATLLYLYSTTLEQLKAVPEHSVYRQSVEALTKHRMAIVEAAVPPGHAEWLARAQKIIAEDPARFEASAAKGRVDGGSITRVERDGASFLVRHMPRVRDVRDQEWDGEINEGPELEGSRTEEERAEQAVIFTRKPHDSPSAQTAWEPEPQLTADQIEEVENKIGAGLIEEVVQVAEGELKLVTTMTQAKVWESLDEQPAEGQWVYFERKA</sequence>
<dbReference type="GO" id="GO:0022904">
    <property type="term" value="P:respiratory electron transport chain"/>
    <property type="evidence" value="ECO:0007669"/>
    <property type="project" value="InterPro"/>
</dbReference>
<dbReference type="PANTHER" id="PTHR12653:SF0">
    <property type="entry name" value="NADH DEHYDROGENASE [UBIQUINONE] 1 ALPHA SUBCOMPLEX SUBUNIT 5"/>
    <property type="match status" value="1"/>
</dbReference>
<keyword evidence="8" id="KW-0472">Membrane</keyword>
<comment type="subcellular location">
    <subcellularLocation>
        <location evidence="1">Mitochondrion inner membrane</location>
        <topology evidence="1">Peripheral membrane protein</topology>
        <orientation evidence="1">Matrix side</orientation>
    </subcellularLocation>
</comment>
<reference evidence="10" key="5">
    <citation type="submission" date="2018-04" db="UniProtKB">
        <authorList>
            <consortium name="EnsemblFungi"/>
        </authorList>
    </citation>
    <scope>IDENTIFICATION</scope>
    <source>
        <strain evidence="10">R3-111a-1</strain>
    </source>
</reference>